<dbReference type="HOGENOM" id="CLU_786689_0_0_2"/>
<organism evidence="1 2">
    <name type="scientific">Methanofollis liminatans DSM 4140</name>
    <dbReference type="NCBI Taxonomy" id="28892"/>
    <lineage>
        <taxon>Archaea</taxon>
        <taxon>Methanobacteriati</taxon>
        <taxon>Methanobacteriota</taxon>
        <taxon>Stenosarchaea group</taxon>
        <taxon>Methanomicrobia</taxon>
        <taxon>Methanomicrobiales</taxon>
        <taxon>Methanomicrobiaceae</taxon>
        <taxon>Methanofollis</taxon>
    </lineage>
</organism>
<dbReference type="AlphaFoldDB" id="J0S6Z3"/>
<evidence type="ECO:0000313" key="1">
    <source>
        <dbReference type="EMBL" id="EJG06309.1"/>
    </source>
</evidence>
<proteinExistence type="predicted"/>
<evidence type="ECO:0000313" key="2">
    <source>
        <dbReference type="Proteomes" id="UP000005095"/>
    </source>
</evidence>
<dbReference type="OrthoDB" id="141832at2157"/>
<protein>
    <submittedName>
        <fullName evidence="1">Uncharacterized protein</fullName>
    </submittedName>
</protein>
<dbReference type="Proteomes" id="UP000005095">
    <property type="component" value="Chromosome"/>
</dbReference>
<keyword evidence="2" id="KW-1185">Reference proteome</keyword>
<sequence length="352" mass="40473">MKTKLYTGIPLFLVILLVCTVVPPGAAENQTLAPINMSQPYVYEIRDLSNPITESEIIDLRSNLISKQNHLFRSTEGDGPTLAYANPRILDNGTIVAYGFYIDPEGTTHQLIGVVNDESCIDDMYEIANQWLENMSNEQNLLSSSDVQDGWDCFSQDDLYYEAEPYGLVENNYELYRNIEEDDPDQDCYAVKQFFSMEPGFHRWREDNWSKWISESGFCWNDWSYAPNSLSSSLHNRQPFGTYVGPTTLQLSLYPEPCMSWSLILDSVSIEDNSDPVTQTARWDMSFNSAEAQKTIQGWRVGSSILADVPNVAGEYHLTRLYVDGKFVDPTSPWYDRQYRDLRTAWDFWVDY</sequence>
<dbReference type="EMBL" id="CM001555">
    <property type="protein sequence ID" value="EJG06309.1"/>
    <property type="molecule type" value="Genomic_DNA"/>
</dbReference>
<accession>J0S6Z3</accession>
<dbReference type="RefSeq" id="WP_004037465.1">
    <property type="nucleotide sequence ID" value="NZ_CM001555.1"/>
</dbReference>
<reference evidence="1 2" key="1">
    <citation type="submission" date="2011-08" db="EMBL/GenBank/DDBJ databases">
        <title>The complete genome of Methanofollis liminatans DSM 4140.</title>
        <authorList>
            <consortium name="US DOE Joint Genome Institute (JGI-PGF)"/>
            <person name="Lucas S."/>
            <person name="Han J."/>
            <person name="Lapidus A."/>
            <person name="Bruce D."/>
            <person name="Goodwin L."/>
            <person name="Pitluck S."/>
            <person name="Peters L."/>
            <person name="Kyrpides N."/>
            <person name="Mavromatis K."/>
            <person name="Ivanova N."/>
            <person name="Mikhailova N."/>
            <person name="Lu M."/>
            <person name="Detter J.C."/>
            <person name="Tapia R."/>
            <person name="Han C."/>
            <person name="Land M."/>
            <person name="Hauser L."/>
            <person name="Markowitz V."/>
            <person name="Cheng J.-F."/>
            <person name="Hugenholtz P."/>
            <person name="Woyke T."/>
            <person name="Wu D."/>
            <person name="Spring S."/>
            <person name="Schuler E."/>
            <person name="Brambilla E."/>
            <person name="Klenk H.-P."/>
            <person name="Eisen J.A."/>
        </authorList>
    </citation>
    <scope>NUCLEOTIDE SEQUENCE [LARGE SCALE GENOMIC DNA]</scope>
    <source>
        <strain evidence="1 2">DSM 4140</strain>
    </source>
</reference>
<gene>
    <name evidence="1" type="ORF">Metli_0340</name>
</gene>
<name>J0S6Z3_9EURY</name>